<dbReference type="RefSeq" id="WP_092229640.1">
    <property type="nucleotide sequence ID" value="NZ_FNLL01000001.1"/>
</dbReference>
<keyword evidence="2" id="KW-1185">Reference proteome</keyword>
<organism evidence="1 2">
    <name type="scientific">Desulfobacula phenolica</name>
    <dbReference type="NCBI Taxonomy" id="90732"/>
    <lineage>
        <taxon>Bacteria</taxon>
        <taxon>Pseudomonadati</taxon>
        <taxon>Thermodesulfobacteriota</taxon>
        <taxon>Desulfobacteria</taxon>
        <taxon>Desulfobacterales</taxon>
        <taxon>Desulfobacteraceae</taxon>
        <taxon>Desulfobacula</taxon>
    </lineage>
</organism>
<reference evidence="2" key="1">
    <citation type="submission" date="2016-10" db="EMBL/GenBank/DDBJ databases">
        <authorList>
            <person name="Varghese N."/>
            <person name="Submissions S."/>
        </authorList>
    </citation>
    <scope>NUCLEOTIDE SEQUENCE [LARGE SCALE GENOMIC DNA]</scope>
    <source>
        <strain evidence="2">DSM 3384</strain>
    </source>
</reference>
<name>A0A1H2DNE4_9BACT</name>
<protein>
    <submittedName>
        <fullName evidence="1">Uncharacterized protein</fullName>
    </submittedName>
</protein>
<evidence type="ECO:0000313" key="1">
    <source>
        <dbReference type="EMBL" id="SDT84443.1"/>
    </source>
</evidence>
<accession>A0A1H2DNE4</accession>
<dbReference type="Proteomes" id="UP000199608">
    <property type="component" value="Unassembled WGS sequence"/>
</dbReference>
<evidence type="ECO:0000313" key="2">
    <source>
        <dbReference type="Proteomes" id="UP000199608"/>
    </source>
</evidence>
<gene>
    <name evidence="1" type="ORF">SAMN04487931_101252</name>
</gene>
<dbReference type="EMBL" id="FNLL01000001">
    <property type="protein sequence ID" value="SDT84443.1"/>
    <property type="molecule type" value="Genomic_DNA"/>
</dbReference>
<sequence>MTIKFLFFPFTHITQNQLDTLLTFFPSFHHLPVSLDFKQNQVLQNLFEQGKITPFFSSAKELEPVEQKLEQYLAWASIHKGNQVNLKSILRDTPYFTSDTHVAAIKSQIKGTQEDIVSAESAESVLQRDLLFLKMAQLFDEQNERIDLELKNLDKTRKKMVSVLRGLEEPLRKDQSDKTGDNQDFGTVMTRERISAWSGCMAQKGGIKPDGDMPLFVTTSEAVFDYLESNCKDIVNTLDIDQIKVHENCCENKSKWQHQFCDYLMGVIQGNGNRENNLPKIKDGCSFLGQIKFSYFSGNGINNLFNMSDRQIPVCLIKLK</sequence>
<dbReference type="AlphaFoldDB" id="A0A1H2DNE4"/>
<proteinExistence type="predicted"/>